<dbReference type="NCBIfam" id="TIGR02432">
    <property type="entry name" value="lysidine_TilS_N"/>
    <property type="match status" value="1"/>
</dbReference>
<dbReference type="PANTHER" id="PTHR43033:SF1">
    <property type="entry name" value="TRNA(ILE)-LYSIDINE SYNTHASE-RELATED"/>
    <property type="match status" value="1"/>
</dbReference>
<evidence type="ECO:0000256" key="1">
    <source>
        <dbReference type="ARBA" id="ARBA00004496"/>
    </source>
</evidence>
<comment type="similarity">
    <text evidence="8">Belongs to the tRNA(Ile)-lysidine synthase family.</text>
</comment>
<dbReference type="Proteomes" id="UP000811545">
    <property type="component" value="Unassembled WGS sequence"/>
</dbReference>
<evidence type="ECO:0000256" key="8">
    <source>
        <dbReference type="HAMAP-Rule" id="MF_01161"/>
    </source>
</evidence>
<evidence type="ECO:0000256" key="6">
    <source>
        <dbReference type="ARBA" id="ARBA00022840"/>
    </source>
</evidence>
<feature type="domain" description="Lysidine-tRNA(Ile) synthetase C-terminal" evidence="9">
    <location>
        <begin position="346"/>
        <end position="417"/>
    </location>
</feature>
<dbReference type="Gene3D" id="3.40.50.620">
    <property type="entry name" value="HUPs"/>
    <property type="match status" value="1"/>
</dbReference>
<evidence type="ECO:0000256" key="2">
    <source>
        <dbReference type="ARBA" id="ARBA00022490"/>
    </source>
</evidence>
<dbReference type="SUPFAM" id="SSF82829">
    <property type="entry name" value="MesJ substrate recognition domain-like"/>
    <property type="match status" value="1"/>
</dbReference>
<dbReference type="SUPFAM" id="SSF56037">
    <property type="entry name" value="PheT/TilS domain"/>
    <property type="match status" value="1"/>
</dbReference>
<comment type="function">
    <text evidence="8">Ligates lysine onto the cytidine present at position 34 of the AUA codon-specific tRNA(Ile) that contains the anticodon CAU, in an ATP-dependent manner. Cytidine is converted to lysidine, thus changing the amino acid specificity of the tRNA from methionine to isoleucine.</text>
</comment>
<keyword evidence="4 8" id="KW-0819">tRNA processing</keyword>
<organism evidence="10 11">
    <name type="scientific">Psychracetigena formicireducens</name>
    <dbReference type="NCBI Taxonomy" id="2986056"/>
    <lineage>
        <taxon>Bacteria</taxon>
        <taxon>Bacillati</taxon>
        <taxon>Candidatus Lithacetigenota</taxon>
        <taxon>Candidatus Psychracetigena</taxon>
    </lineage>
</organism>
<dbReference type="InterPro" id="IPR012795">
    <property type="entry name" value="tRNA_Ile_lys_synt_N"/>
</dbReference>
<name>A0A9E2BHG3_PSYF1</name>
<evidence type="ECO:0000259" key="9">
    <source>
        <dbReference type="SMART" id="SM00977"/>
    </source>
</evidence>
<dbReference type="AlphaFoldDB" id="A0A9E2BHG3"/>
<evidence type="ECO:0000256" key="3">
    <source>
        <dbReference type="ARBA" id="ARBA00022598"/>
    </source>
</evidence>
<dbReference type="InterPro" id="IPR014729">
    <property type="entry name" value="Rossmann-like_a/b/a_fold"/>
</dbReference>
<keyword evidence="3 8" id="KW-0436">Ligase</keyword>
<dbReference type="InterPro" id="IPR012796">
    <property type="entry name" value="Lysidine-tRNA-synth_C"/>
</dbReference>
<dbReference type="Pfam" id="PF01171">
    <property type="entry name" value="ATP_bind_3"/>
    <property type="match status" value="1"/>
</dbReference>
<dbReference type="GO" id="GO:0006400">
    <property type="term" value="P:tRNA modification"/>
    <property type="evidence" value="ECO:0007669"/>
    <property type="project" value="UniProtKB-UniRule"/>
</dbReference>
<dbReference type="Pfam" id="PF11734">
    <property type="entry name" value="TilS_C"/>
    <property type="match status" value="1"/>
</dbReference>
<gene>
    <name evidence="8 10" type="primary">tilS</name>
    <name evidence="10" type="ORF">DDT42_00826</name>
</gene>
<dbReference type="GO" id="GO:0005737">
    <property type="term" value="C:cytoplasm"/>
    <property type="evidence" value="ECO:0007669"/>
    <property type="project" value="UniProtKB-SubCell"/>
</dbReference>
<evidence type="ECO:0000313" key="11">
    <source>
        <dbReference type="Proteomes" id="UP000811545"/>
    </source>
</evidence>
<dbReference type="CDD" id="cd01992">
    <property type="entry name" value="TilS_N"/>
    <property type="match status" value="1"/>
</dbReference>
<comment type="caution">
    <text evidence="10">The sequence shown here is derived from an EMBL/GenBank/DDBJ whole genome shotgun (WGS) entry which is preliminary data.</text>
</comment>
<dbReference type="GO" id="GO:0032267">
    <property type="term" value="F:tRNA(Ile)-lysidine synthase activity"/>
    <property type="evidence" value="ECO:0007669"/>
    <property type="project" value="UniProtKB-EC"/>
</dbReference>
<proteinExistence type="inferred from homology"/>
<evidence type="ECO:0000256" key="5">
    <source>
        <dbReference type="ARBA" id="ARBA00022741"/>
    </source>
</evidence>
<dbReference type="EMBL" id="QLTW01000035">
    <property type="protein sequence ID" value="MBT9144967.1"/>
    <property type="molecule type" value="Genomic_DNA"/>
</dbReference>
<evidence type="ECO:0000313" key="10">
    <source>
        <dbReference type="EMBL" id="MBT9144967.1"/>
    </source>
</evidence>
<dbReference type="EC" id="6.3.4.19" evidence="8"/>
<comment type="caution">
    <text evidence="8">Lacks conserved residue(s) required for the propagation of feature annotation.</text>
</comment>
<comment type="catalytic activity">
    <reaction evidence="7 8">
        <text>cytidine(34) in tRNA(Ile2) + L-lysine + ATP = lysidine(34) in tRNA(Ile2) + AMP + diphosphate + H(+)</text>
        <dbReference type="Rhea" id="RHEA:43744"/>
        <dbReference type="Rhea" id="RHEA-COMP:10625"/>
        <dbReference type="Rhea" id="RHEA-COMP:10670"/>
        <dbReference type="ChEBI" id="CHEBI:15378"/>
        <dbReference type="ChEBI" id="CHEBI:30616"/>
        <dbReference type="ChEBI" id="CHEBI:32551"/>
        <dbReference type="ChEBI" id="CHEBI:33019"/>
        <dbReference type="ChEBI" id="CHEBI:82748"/>
        <dbReference type="ChEBI" id="CHEBI:83665"/>
        <dbReference type="ChEBI" id="CHEBI:456215"/>
        <dbReference type="EC" id="6.3.4.19"/>
    </reaction>
</comment>
<evidence type="ECO:0000256" key="7">
    <source>
        <dbReference type="ARBA" id="ARBA00048539"/>
    </source>
</evidence>
<keyword evidence="5" id="KW-0547">Nucleotide-binding</keyword>
<dbReference type="PANTHER" id="PTHR43033">
    <property type="entry name" value="TRNA(ILE)-LYSIDINE SYNTHASE-RELATED"/>
    <property type="match status" value="1"/>
</dbReference>
<comment type="subcellular location">
    <subcellularLocation>
        <location evidence="1 8">Cytoplasm</location>
    </subcellularLocation>
</comment>
<dbReference type="InterPro" id="IPR011063">
    <property type="entry name" value="TilS/TtcA_N"/>
</dbReference>
<dbReference type="HAMAP" id="MF_01161">
    <property type="entry name" value="tRNA_Ile_lys_synt"/>
    <property type="match status" value="1"/>
</dbReference>
<evidence type="ECO:0000256" key="4">
    <source>
        <dbReference type="ARBA" id="ARBA00022694"/>
    </source>
</evidence>
<dbReference type="InterPro" id="IPR012094">
    <property type="entry name" value="tRNA_Ile_lys_synt"/>
</dbReference>
<reference evidence="10 11" key="1">
    <citation type="journal article" date="2021" name="bioRxiv">
        <title>Unique metabolic strategies in Hadean analogues reveal hints for primordial physiology.</title>
        <authorList>
            <person name="Nobu M.K."/>
            <person name="Nakai R."/>
            <person name="Tamazawa S."/>
            <person name="Mori H."/>
            <person name="Toyoda A."/>
            <person name="Ijiri A."/>
            <person name="Suzuki S."/>
            <person name="Kurokawa K."/>
            <person name="Kamagata Y."/>
            <person name="Tamaki H."/>
        </authorList>
    </citation>
    <scope>NUCLEOTIDE SEQUENCE [LARGE SCALE GENOMIC DNA]</scope>
    <source>
        <strain evidence="10">BS525</strain>
    </source>
</reference>
<dbReference type="SUPFAM" id="SSF52402">
    <property type="entry name" value="Adenine nucleotide alpha hydrolases-like"/>
    <property type="match status" value="1"/>
</dbReference>
<keyword evidence="2 8" id="KW-0963">Cytoplasm</keyword>
<protein>
    <recommendedName>
        <fullName evidence="8">tRNA(Ile)-lysidine synthase</fullName>
        <ecNumber evidence="8">6.3.4.19</ecNumber>
    </recommendedName>
    <alternativeName>
        <fullName evidence="8">tRNA(Ile)-2-lysyl-cytidine synthase</fullName>
    </alternativeName>
    <alternativeName>
        <fullName evidence="8">tRNA(Ile)-lysidine synthetase</fullName>
    </alternativeName>
</protein>
<accession>A0A9E2BHG3</accession>
<dbReference type="SMART" id="SM00977">
    <property type="entry name" value="TilS_C"/>
    <property type="match status" value="1"/>
</dbReference>
<keyword evidence="6" id="KW-0067">ATP-binding</keyword>
<dbReference type="GO" id="GO:0005524">
    <property type="term" value="F:ATP binding"/>
    <property type="evidence" value="ECO:0007669"/>
    <property type="project" value="UniProtKB-KW"/>
</dbReference>
<sequence length="422" mass="49253">MVLTHLLLSAQPDFGYNLTTFHLHHGMRNEADSDVEFLMKTLKEWGVPLQVEYASVPDYAREKRISIEEAGRILRYQGLRRIKEQYKQALIVTGHNADDLAETVFYRLLAGVGIRGLEPMKILDGDLVRPLLPFYRNEIEQYAHQENIKFIVDSTNFDLKYKRNYIRHKLFPELARLNAGFKEHLINITRDAAEVDEYLESEVLEVNSSLIEEKENQFIIQLEKFNLLPSVIKKRILIHLFERKNEMVNRKMLERIIALASKPQDSQVNLVKDFLAKKIDKKLYLFLTKHSRSVGKEKGFRYELTLPGELIIPETGEILIAKYGEKPLRESSHELFLPEGSFHPPLVVRSREKGDLIRLRRLKGKSRKIQDIFVDKKIERNQRDWHLLITDTQRILWVVGLEKAFLENEGQGSGVIITCDRL</sequence>